<keyword evidence="1" id="KW-0812">Transmembrane</keyword>
<keyword evidence="1" id="KW-1133">Transmembrane helix</keyword>
<comment type="caution">
    <text evidence="2">The sequence shown here is derived from an EMBL/GenBank/DDBJ whole genome shotgun (WGS) entry which is preliminary data.</text>
</comment>
<evidence type="ECO:0000313" key="2">
    <source>
        <dbReference type="EMBL" id="CAH9061778.1"/>
    </source>
</evidence>
<organism evidence="2 3">
    <name type="scientific">Pseudoalteromonas holothuriae</name>
    <dbReference type="NCBI Taxonomy" id="2963714"/>
    <lineage>
        <taxon>Bacteria</taxon>
        <taxon>Pseudomonadati</taxon>
        <taxon>Pseudomonadota</taxon>
        <taxon>Gammaproteobacteria</taxon>
        <taxon>Alteromonadales</taxon>
        <taxon>Pseudoalteromonadaceae</taxon>
        <taxon>Pseudoalteromonas</taxon>
    </lineage>
</organism>
<keyword evidence="1" id="KW-0472">Membrane</keyword>
<protein>
    <submittedName>
        <fullName evidence="2">Uncharacterized protein</fullName>
    </submittedName>
</protein>
<evidence type="ECO:0000256" key="1">
    <source>
        <dbReference type="SAM" id="Phobius"/>
    </source>
</evidence>
<dbReference type="EMBL" id="CAMAPC010000012">
    <property type="protein sequence ID" value="CAH9061778.1"/>
    <property type="molecule type" value="Genomic_DNA"/>
</dbReference>
<evidence type="ECO:0000313" key="3">
    <source>
        <dbReference type="Proteomes" id="UP001152467"/>
    </source>
</evidence>
<gene>
    <name evidence="2" type="ORF">PSECIP111854_02878</name>
</gene>
<sequence>MFENVVYFESNIERSLIPIILISFTFIFSLLVRINKARYGWYKRKIQPVLHLDLNIVIAVCFVSFFIEISNLSEMGDFREKVSSQEIYTVSGEISELRVEKLTSRTELFKVQGVDFKYNDYVTDSYFFSNRNYKDGVIKEGQFVTISYIIFDREKRIIKVEYKGESK</sequence>
<reference evidence="2" key="1">
    <citation type="submission" date="2022-07" db="EMBL/GenBank/DDBJ databases">
        <authorList>
            <person name="Criscuolo A."/>
        </authorList>
    </citation>
    <scope>NUCLEOTIDE SEQUENCE</scope>
    <source>
        <strain evidence="2">CIP111854</strain>
    </source>
</reference>
<dbReference type="AlphaFoldDB" id="A0A9W4W161"/>
<keyword evidence="3" id="KW-1185">Reference proteome</keyword>
<name>A0A9W4W161_9GAMM</name>
<dbReference type="Proteomes" id="UP001152467">
    <property type="component" value="Unassembled WGS sequence"/>
</dbReference>
<feature type="transmembrane region" description="Helical" evidence="1">
    <location>
        <begin position="46"/>
        <end position="67"/>
    </location>
</feature>
<feature type="transmembrane region" description="Helical" evidence="1">
    <location>
        <begin position="15"/>
        <end position="34"/>
    </location>
</feature>
<dbReference type="RefSeq" id="WP_261626680.1">
    <property type="nucleotide sequence ID" value="NZ_CAMAPC010000012.1"/>
</dbReference>
<proteinExistence type="predicted"/>
<accession>A0A9W4W161</accession>